<evidence type="ECO:0000256" key="2">
    <source>
        <dbReference type="SAM" id="Phobius"/>
    </source>
</evidence>
<feature type="transmembrane region" description="Helical" evidence="2">
    <location>
        <begin position="227"/>
        <end position="247"/>
    </location>
</feature>
<keyword evidence="2" id="KW-1133">Transmembrane helix</keyword>
<dbReference type="Proteomes" id="UP000204584">
    <property type="component" value="Segment"/>
</dbReference>
<keyword evidence="2" id="KW-0812">Transmembrane</keyword>
<evidence type="ECO:0000313" key="3">
    <source>
        <dbReference type="EMBL" id="AGO85208.2"/>
    </source>
</evidence>
<feature type="compositionally biased region" description="Polar residues" evidence="1">
    <location>
        <begin position="93"/>
        <end position="107"/>
    </location>
</feature>
<gene>
    <name evidence="3" type="ORF">psal_cds_1024</name>
</gene>
<evidence type="ECO:0000313" key="4">
    <source>
        <dbReference type="Proteomes" id="UP000204584"/>
    </source>
</evidence>
<keyword evidence="2" id="KW-0472">Membrane</keyword>
<accession>S4VXV9</accession>
<dbReference type="RefSeq" id="YP_008438282.2">
    <property type="nucleotide sequence ID" value="NC_022098.1"/>
</dbReference>
<organism evidence="3 4">
    <name type="scientific">Pandoravirus salinus</name>
    <dbReference type="NCBI Taxonomy" id="1349410"/>
    <lineage>
        <taxon>Viruses</taxon>
        <taxon>Pandoravirus</taxon>
    </lineage>
</organism>
<proteinExistence type="predicted"/>
<keyword evidence="4" id="KW-1185">Reference proteome</keyword>
<sequence>MLASTLSRLHAQVADLSADLEASRGREREYAALVGALRRRETQLQHEITNLSTILDLCRATKEEEEEGKDVQERVDGAILAVESTVAQDDGDANQTVGGSDSASGPTHSPAHFDRRLSDTAAADKSASFVPCEALPPIASRTHQSDSGRLGWEAVGDHLVHAGTVHDAFCGADNAPISPSDCRCTVRAHAVVHGDVDQSHISPESTIASNVHSGASRNLSWASRRRLFALVLVLVAAAVILTDSYWLNGHRDAVPVSTAVGDGCLDAATYDALFAHDPLDAGNNAQLPPSSFAWRYLLLPRLYHDGHDPR</sequence>
<feature type="region of interest" description="Disordered" evidence="1">
    <location>
        <begin position="85"/>
        <end position="113"/>
    </location>
</feature>
<protein>
    <submittedName>
        <fullName evidence="3">Uncharacterized protein</fullName>
    </submittedName>
</protein>
<dbReference type="EMBL" id="KC977571">
    <property type="protein sequence ID" value="AGO85208.2"/>
    <property type="molecule type" value="Genomic_DNA"/>
</dbReference>
<evidence type="ECO:0000256" key="1">
    <source>
        <dbReference type="SAM" id="MobiDB-lite"/>
    </source>
</evidence>
<name>S4VXV9_9VIRU</name>
<reference evidence="3 4" key="1">
    <citation type="journal article" date="2013" name="Science">
        <title>Pandoraviruses: amoeba viruses with genomes up to 2.5 Mb reaching that of parasitic eukaryotes.</title>
        <authorList>
            <person name="Philippe N."/>
            <person name="Legendre M."/>
            <person name="Doutre G."/>
            <person name="Coute Y."/>
            <person name="Poirot O."/>
            <person name="Lescot M."/>
            <person name="Arslan D."/>
            <person name="Seltzer V."/>
            <person name="Bertaux L."/>
            <person name="Bruley C."/>
            <person name="Garin J."/>
            <person name="Claverie J.M."/>
            <person name="Abergel C."/>
        </authorList>
    </citation>
    <scope>NUCLEOTIDE SEQUENCE [LARGE SCALE GENOMIC DNA]</scope>
</reference>
<dbReference type="KEGG" id="vg:16606995"/>
<dbReference type="GeneID" id="16606995"/>